<dbReference type="AlphaFoldDB" id="A0A0M2HJD9"/>
<dbReference type="EMBL" id="JYJA01000022">
    <property type="protein sequence ID" value="KJL44953.1"/>
    <property type="molecule type" value="Genomic_DNA"/>
</dbReference>
<proteinExistence type="predicted"/>
<dbReference type="PATRIC" id="fig|69370.6.peg.484"/>
<evidence type="ECO:0000313" key="2">
    <source>
        <dbReference type="EMBL" id="KJL44953.1"/>
    </source>
</evidence>
<sequence>MITATAPPPTDLVGAYLPEIVSLAKRGLLWAVLYGMLTLASSGGCLGSASGGDQICYTATLRPSPLTWLVMALVFVIALSRAAKATTTAQITRILRIAATALWLVPLVASVLGIVSFITASPDAWLDGGVPAGIDFRITSD</sequence>
<feature type="transmembrane region" description="Helical" evidence="1">
    <location>
        <begin position="95"/>
        <end position="118"/>
    </location>
</feature>
<reference evidence="2 3" key="1">
    <citation type="submission" date="2015-02" db="EMBL/GenBank/DDBJ databases">
        <title>Draft genome sequences of ten Microbacterium spp. with emphasis on heavy metal contaminated environments.</title>
        <authorList>
            <person name="Corretto E."/>
        </authorList>
    </citation>
    <scope>NUCLEOTIDE SEQUENCE [LARGE SCALE GENOMIC DNA]</scope>
    <source>
        <strain evidence="2 3">DSM 8608</strain>
    </source>
</reference>
<dbReference type="Proteomes" id="UP000034098">
    <property type="component" value="Unassembled WGS sequence"/>
</dbReference>
<feature type="transmembrane region" description="Helical" evidence="1">
    <location>
        <begin position="28"/>
        <end position="50"/>
    </location>
</feature>
<organism evidence="2 3">
    <name type="scientific">Microbacterium trichothecenolyticum</name>
    <name type="common">Aureobacterium trichothecenolyticum</name>
    <dbReference type="NCBI Taxonomy" id="69370"/>
    <lineage>
        <taxon>Bacteria</taxon>
        <taxon>Bacillati</taxon>
        <taxon>Actinomycetota</taxon>
        <taxon>Actinomycetes</taxon>
        <taxon>Micrococcales</taxon>
        <taxon>Microbacteriaceae</taxon>
        <taxon>Microbacterium</taxon>
    </lineage>
</organism>
<keyword evidence="1" id="KW-1133">Transmembrane helix</keyword>
<name>A0A0M2HJD9_MICTR</name>
<accession>A0A0M2HJD9</accession>
<dbReference type="OrthoDB" id="4979412at2"/>
<dbReference type="RefSeq" id="WP_045296640.1">
    <property type="nucleotide sequence ID" value="NZ_JYJA01000022.1"/>
</dbReference>
<evidence type="ECO:0000256" key="1">
    <source>
        <dbReference type="SAM" id="Phobius"/>
    </source>
</evidence>
<evidence type="ECO:0000313" key="3">
    <source>
        <dbReference type="Proteomes" id="UP000034098"/>
    </source>
</evidence>
<keyword evidence="1" id="KW-0812">Transmembrane</keyword>
<feature type="transmembrane region" description="Helical" evidence="1">
    <location>
        <begin position="65"/>
        <end position="83"/>
    </location>
</feature>
<protein>
    <submittedName>
        <fullName evidence="2">Uncharacterized protein</fullName>
    </submittedName>
</protein>
<keyword evidence="3" id="KW-1185">Reference proteome</keyword>
<comment type="caution">
    <text evidence="2">The sequence shown here is derived from an EMBL/GenBank/DDBJ whole genome shotgun (WGS) entry which is preliminary data.</text>
</comment>
<keyword evidence="1" id="KW-0472">Membrane</keyword>
<gene>
    <name evidence="2" type="ORF">RS82_00460</name>
</gene>